<dbReference type="Gramene" id="TuG1812G0200003697.01.T01">
    <property type="protein sequence ID" value="TuG1812G0200003697.01.T01.cds314556"/>
    <property type="gene ID" value="TuG1812G0200003697.01"/>
</dbReference>
<evidence type="ECO:0000313" key="2">
    <source>
        <dbReference type="Proteomes" id="UP000015106"/>
    </source>
</evidence>
<dbReference type="AlphaFoldDB" id="A0A8R7PGC7"/>
<reference evidence="1" key="2">
    <citation type="submission" date="2018-03" db="EMBL/GenBank/DDBJ databases">
        <title>The Triticum urartu genome reveals the dynamic nature of wheat genome evolution.</title>
        <authorList>
            <person name="Ling H."/>
            <person name="Ma B."/>
            <person name="Shi X."/>
            <person name="Liu H."/>
            <person name="Dong L."/>
            <person name="Sun H."/>
            <person name="Cao Y."/>
            <person name="Gao Q."/>
            <person name="Zheng S."/>
            <person name="Li Y."/>
            <person name="Yu Y."/>
            <person name="Du H."/>
            <person name="Qi M."/>
            <person name="Li Y."/>
            <person name="Yu H."/>
            <person name="Cui Y."/>
            <person name="Wang N."/>
            <person name="Chen C."/>
            <person name="Wu H."/>
            <person name="Zhao Y."/>
            <person name="Zhang J."/>
            <person name="Li Y."/>
            <person name="Zhou W."/>
            <person name="Zhang B."/>
            <person name="Hu W."/>
            <person name="Eijk M."/>
            <person name="Tang J."/>
            <person name="Witsenboer H."/>
            <person name="Zhao S."/>
            <person name="Li Z."/>
            <person name="Zhang A."/>
            <person name="Wang D."/>
            <person name="Liang C."/>
        </authorList>
    </citation>
    <scope>NUCLEOTIDE SEQUENCE [LARGE SCALE GENOMIC DNA]</scope>
    <source>
        <strain evidence="1">cv. G1812</strain>
    </source>
</reference>
<protein>
    <submittedName>
        <fullName evidence="1">Uncharacterized protein</fullName>
    </submittedName>
</protein>
<sequence length="148" mass="16408">MYKKREEITEYKIQPLRSAAIICGSDDPTRRSYKGIWKLKPAKAVRYTGGGHQKEKKPSLMQRAQTRTARPAPMHCVLDTTVCWYASTVMAAPTHPSRSPVMFRSMLPPLGRLLASLPRLPVLLSIDFFSCLFGCFCESAMGGGGGWG</sequence>
<reference evidence="2" key="1">
    <citation type="journal article" date="2013" name="Nature">
        <title>Draft genome of the wheat A-genome progenitor Triticum urartu.</title>
        <authorList>
            <person name="Ling H.Q."/>
            <person name="Zhao S."/>
            <person name="Liu D."/>
            <person name="Wang J."/>
            <person name="Sun H."/>
            <person name="Zhang C."/>
            <person name="Fan H."/>
            <person name="Li D."/>
            <person name="Dong L."/>
            <person name="Tao Y."/>
            <person name="Gao C."/>
            <person name="Wu H."/>
            <person name="Li Y."/>
            <person name="Cui Y."/>
            <person name="Guo X."/>
            <person name="Zheng S."/>
            <person name="Wang B."/>
            <person name="Yu K."/>
            <person name="Liang Q."/>
            <person name="Yang W."/>
            <person name="Lou X."/>
            <person name="Chen J."/>
            <person name="Feng M."/>
            <person name="Jian J."/>
            <person name="Zhang X."/>
            <person name="Luo G."/>
            <person name="Jiang Y."/>
            <person name="Liu J."/>
            <person name="Wang Z."/>
            <person name="Sha Y."/>
            <person name="Zhang B."/>
            <person name="Wu H."/>
            <person name="Tang D."/>
            <person name="Shen Q."/>
            <person name="Xue P."/>
            <person name="Zou S."/>
            <person name="Wang X."/>
            <person name="Liu X."/>
            <person name="Wang F."/>
            <person name="Yang Y."/>
            <person name="An X."/>
            <person name="Dong Z."/>
            <person name="Zhang K."/>
            <person name="Zhang X."/>
            <person name="Luo M.C."/>
            <person name="Dvorak J."/>
            <person name="Tong Y."/>
            <person name="Wang J."/>
            <person name="Yang H."/>
            <person name="Li Z."/>
            <person name="Wang D."/>
            <person name="Zhang A."/>
            <person name="Wang J."/>
        </authorList>
    </citation>
    <scope>NUCLEOTIDE SEQUENCE</scope>
    <source>
        <strain evidence="2">cv. G1812</strain>
    </source>
</reference>
<evidence type="ECO:0000313" key="1">
    <source>
        <dbReference type="EnsemblPlants" id="TuG1812G0200003697.01.T01.cds314556"/>
    </source>
</evidence>
<organism evidence="1 2">
    <name type="scientific">Triticum urartu</name>
    <name type="common">Red wild einkorn</name>
    <name type="synonym">Crithodium urartu</name>
    <dbReference type="NCBI Taxonomy" id="4572"/>
    <lineage>
        <taxon>Eukaryota</taxon>
        <taxon>Viridiplantae</taxon>
        <taxon>Streptophyta</taxon>
        <taxon>Embryophyta</taxon>
        <taxon>Tracheophyta</taxon>
        <taxon>Spermatophyta</taxon>
        <taxon>Magnoliopsida</taxon>
        <taxon>Liliopsida</taxon>
        <taxon>Poales</taxon>
        <taxon>Poaceae</taxon>
        <taxon>BOP clade</taxon>
        <taxon>Pooideae</taxon>
        <taxon>Triticodae</taxon>
        <taxon>Triticeae</taxon>
        <taxon>Triticinae</taxon>
        <taxon>Triticum</taxon>
    </lineage>
</organism>
<dbReference type="EnsemblPlants" id="TuG1812G0200003697.01.T01">
    <property type="protein sequence ID" value="TuG1812G0200003697.01.T01.cds314556"/>
    <property type="gene ID" value="TuG1812G0200003697.01"/>
</dbReference>
<proteinExistence type="predicted"/>
<dbReference type="Proteomes" id="UP000015106">
    <property type="component" value="Chromosome 2"/>
</dbReference>
<name>A0A8R7PGC7_TRIUA</name>
<accession>A0A8R7PGC7</accession>
<keyword evidence="2" id="KW-1185">Reference proteome</keyword>
<reference evidence="1" key="3">
    <citation type="submission" date="2022-06" db="UniProtKB">
        <authorList>
            <consortium name="EnsemblPlants"/>
        </authorList>
    </citation>
    <scope>IDENTIFICATION</scope>
</reference>